<dbReference type="AlphaFoldDB" id="A0A382Q7H9"/>
<feature type="non-terminal residue" evidence="1">
    <location>
        <position position="75"/>
    </location>
</feature>
<gene>
    <name evidence="1" type="ORF">METZ01_LOCUS334383</name>
</gene>
<protein>
    <submittedName>
        <fullName evidence="1">Uncharacterized protein</fullName>
    </submittedName>
</protein>
<dbReference type="EMBL" id="UINC01112524">
    <property type="protein sequence ID" value="SVC81529.1"/>
    <property type="molecule type" value="Genomic_DNA"/>
</dbReference>
<evidence type="ECO:0000313" key="1">
    <source>
        <dbReference type="EMBL" id="SVC81529.1"/>
    </source>
</evidence>
<organism evidence="1">
    <name type="scientific">marine metagenome</name>
    <dbReference type="NCBI Taxonomy" id="408172"/>
    <lineage>
        <taxon>unclassified sequences</taxon>
        <taxon>metagenomes</taxon>
        <taxon>ecological metagenomes</taxon>
    </lineage>
</organism>
<accession>A0A382Q7H9</accession>
<proteinExistence type="predicted"/>
<name>A0A382Q7H9_9ZZZZ</name>
<sequence>MPGPGPYYTCLTDMRPVDQFPGDYALYFSTDHDPEDGGIWLYVCVGSPTDASSWRSYDEVAAAGGFDHVTSRPAA</sequence>
<reference evidence="1" key="1">
    <citation type="submission" date="2018-05" db="EMBL/GenBank/DDBJ databases">
        <authorList>
            <person name="Lanie J.A."/>
            <person name="Ng W.-L."/>
            <person name="Kazmierczak K.M."/>
            <person name="Andrzejewski T.M."/>
            <person name="Davidsen T.M."/>
            <person name="Wayne K.J."/>
            <person name="Tettelin H."/>
            <person name="Glass J.I."/>
            <person name="Rusch D."/>
            <person name="Podicherti R."/>
            <person name="Tsui H.-C.T."/>
            <person name="Winkler M.E."/>
        </authorList>
    </citation>
    <scope>NUCLEOTIDE SEQUENCE</scope>
</reference>